<proteinExistence type="predicted"/>
<name>A0ABV8NWJ2_9BURK</name>
<reference evidence="2" key="1">
    <citation type="journal article" date="2019" name="Int. J. Syst. Evol. Microbiol.">
        <title>The Global Catalogue of Microorganisms (GCM) 10K type strain sequencing project: providing services to taxonomists for standard genome sequencing and annotation.</title>
        <authorList>
            <consortium name="The Broad Institute Genomics Platform"/>
            <consortium name="The Broad Institute Genome Sequencing Center for Infectious Disease"/>
            <person name="Wu L."/>
            <person name="Ma J."/>
        </authorList>
    </citation>
    <scope>NUCLEOTIDE SEQUENCE [LARGE SCALE GENOMIC DNA]</scope>
    <source>
        <strain evidence="2">LMG 24813</strain>
    </source>
</reference>
<accession>A0ABV8NWJ2</accession>
<keyword evidence="2" id="KW-1185">Reference proteome</keyword>
<dbReference type="RefSeq" id="WP_217964476.1">
    <property type="nucleotide sequence ID" value="NZ_JAHTBN010000003.1"/>
</dbReference>
<dbReference type="InterPro" id="IPR010352">
    <property type="entry name" value="DUF945"/>
</dbReference>
<evidence type="ECO:0000313" key="1">
    <source>
        <dbReference type="EMBL" id="MFC4200251.1"/>
    </source>
</evidence>
<dbReference type="Pfam" id="PF06097">
    <property type="entry name" value="DUF945"/>
    <property type="match status" value="1"/>
</dbReference>
<organism evidence="1 2">
    <name type="scientific">Candidimonas humi</name>
    <dbReference type="NCBI Taxonomy" id="683355"/>
    <lineage>
        <taxon>Bacteria</taxon>
        <taxon>Pseudomonadati</taxon>
        <taxon>Pseudomonadota</taxon>
        <taxon>Betaproteobacteria</taxon>
        <taxon>Burkholderiales</taxon>
        <taxon>Alcaligenaceae</taxon>
        <taxon>Candidimonas</taxon>
    </lineage>
</organism>
<dbReference type="EMBL" id="JBHSBV010000002">
    <property type="protein sequence ID" value="MFC4200251.1"/>
    <property type="molecule type" value="Genomic_DNA"/>
</dbReference>
<comment type="caution">
    <text evidence="1">The sequence shown here is derived from an EMBL/GenBank/DDBJ whole genome shotgun (WGS) entry which is preliminary data.</text>
</comment>
<gene>
    <name evidence="1" type="ORF">ACFOY1_04725</name>
</gene>
<sequence>MKKSAAVLGIVVAVGVVYAAGSWYVGKRAQGVIEQAVQQANQRATGVLGPGATAGAFKVVIDDYQRHVFSSDVLLSIEFKGADGKPADFTMRNHLDHGPFPWSALRAGRYRPMLAYSLAQLIPTAATQPWFDALKGESPVNALTRVEFSGAIHTRWRFKALQYKNADGDVRFGGGFIGVDADAGGKNGKFIGNFPSLSVGYPDTGERIDVQGVELQSVTTSPAADTTQIKSGGQVQSLDVVQPQGGQSIHVQKLGFQFDSSQKGHLLDATLRYDLGRVGVGTADVGSITAGSSAMHLDTQALAALAGEYDALRAKYGDDIASSMSDDEARALRAKVLGLLSSHPVLALDPIVWKNDKGQSSFTLKLDLAAPQGDAASMDLLGFQALLPQVLQQINLNLSISRPMFIEAAMQVAKAAGQPASPLPGTMLFDQYAGKLQAQGLLRMQGDTANAAIQYSKGRVEVNGSDMSVDEFVQKVLMSAM</sequence>
<evidence type="ECO:0000313" key="2">
    <source>
        <dbReference type="Proteomes" id="UP001595848"/>
    </source>
</evidence>
<protein>
    <submittedName>
        <fullName evidence="1">YdgA family protein</fullName>
    </submittedName>
</protein>
<dbReference type="Proteomes" id="UP001595848">
    <property type="component" value="Unassembled WGS sequence"/>
</dbReference>